<evidence type="ECO:0000256" key="1">
    <source>
        <dbReference type="SAM" id="MobiDB-lite"/>
    </source>
</evidence>
<feature type="compositionally biased region" description="Basic and acidic residues" evidence="1">
    <location>
        <begin position="102"/>
        <end position="112"/>
    </location>
</feature>
<dbReference type="PANTHER" id="PTHR34660">
    <property type="entry name" value="MYB-LIKE PROTEIN X"/>
    <property type="match status" value="1"/>
</dbReference>
<sequence length="564" mass="63259">MSRCFPFPPPGYENKPRTESIDLLIKEKHKEKKHKKDKRDKEKREHKEKREKDRSKDKHKEKKDRKEKHRDRKKDNDGEKGSVSEDRRVENRIEGKPCISESRPKVEEAKDSKLMEELCRRTKDEGAANRLVGDFTNCSTQRNIGGFAAAAASPKKETIANNKMVSVDIGSIQRRNGGSDLPIGNVLSSQQKKTWNISNASSMESERAKMREKTTFGSGVSQSRYHGVSRQIQSTSGLVDRKTTGFAAEMEKEKFVQDEVASIPSKPEMGRGKIGTNLASSSSLTSIQRRNDAFGPSVENVFSVHSKGEGRSSNSIHGGIVQVEKGRAKGCEVFQIPVSSDPRRLNPICPTVEKDGPRETKAKDRKGKDEEHGEKKTKAKDKKEEKIVKKADDVEHNKPPITFGRKEQASNKPSIIGVDGNTKKRMGLETNGFLHGNVARHDKKPRITPTTQPLLNGRKLELHPSSSPSNLPLKPPYKEHIPITGFVANGDISMKAPHPDAKHLGQVYSVPKMEDWPEFDNQEWLFDNRNSPQMPNGGEAPQVWAQAVWIDSPDFFALPYVVPF</sequence>
<dbReference type="EMBL" id="JADCNM010000003">
    <property type="protein sequence ID" value="KAG0489834.1"/>
    <property type="molecule type" value="Genomic_DNA"/>
</dbReference>
<dbReference type="PANTHER" id="PTHR34660:SF3">
    <property type="entry name" value="RRM DOMAIN-CONTAINING PROTEIN"/>
    <property type="match status" value="1"/>
</dbReference>
<feature type="region of interest" description="Disordered" evidence="1">
    <location>
        <begin position="340"/>
        <end position="423"/>
    </location>
</feature>
<organism evidence="2 3">
    <name type="scientific">Vanilla planifolia</name>
    <name type="common">Vanilla</name>
    <dbReference type="NCBI Taxonomy" id="51239"/>
    <lineage>
        <taxon>Eukaryota</taxon>
        <taxon>Viridiplantae</taxon>
        <taxon>Streptophyta</taxon>
        <taxon>Embryophyta</taxon>
        <taxon>Tracheophyta</taxon>
        <taxon>Spermatophyta</taxon>
        <taxon>Magnoliopsida</taxon>
        <taxon>Liliopsida</taxon>
        <taxon>Asparagales</taxon>
        <taxon>Orchidaceae</taxon>
        <taxon>Vanilloideae</taxon>
        <taxon>Vanilleae</taxon>
        <taxon>Vanilla</taxon>
    </lineage>
</organism>
<evidence type="ECO:0000313" key="2">
    <source>
        <dbReference type="EMBL" id="KAG0489834.1"/>
    </source>
</evidence>
<feature type="compositionally biased region" description="Basic and acidic residues" evidence="1">
    <location>
        <begin position="14"/>
        <end position="28"/>
    </location>
</feature>
<gene>
    <name evidence="2" type="ORF">HPP92_006697</name>
</gene>
<accession>A0A835V707</accession>
<feature type="region of interest" description="Disordered" evidence="1">
    <location>
        <begin position="1"/>
        <end position="112"/>
    </location>
</feature>
<feature type="compositionally biased region" description="Basic and acidic residues" evidence="1">
    <location>
        <begin position="352"/>
        <end position="409"/>
    </location>
</feature>
<dbReference type="AlphaFoldDB" id="A0A835V707"/>
<feature type="compositionally biased region" description="Basic residues" evidence="1">
    <location>
        <begin position="29"/>
        <end position="38"/>
    </location>
</feature>
<comment type="caution">
    <text evidence="2">The sequence shown here is derived from an EMBL/GenBank/DDBJ whole genome shotgun (WGS) entry which is preliminary data.</text>
</comment>
<dbReference type="Proteomes" id="UP000639772">
    <property type="component" value="Chromosome 3"/>
</dbReference>
<evidence type="ECO:0000313" key="3">
    <source>
        <dbReference type="Proteomes" id="UP000639772"/>
    </source>
</evidence>
<proteinExistence type="predicted"/>
<feature type="compositionally biased region" description="Basic and acidic residues" evidence="1">
    <location>
        <begin position="73"/>
        <end position="95"/>
    </location>
</feature>
<name>A0A835V707_VANPL</name>
<protein>
    <submittedName>
        <fullName evidence="2">Uncharacterized protein</fullName>
    </submittedName>
</protein>
<feature type="compositionally biased region" description="Basic and acidic residues" evidence="1">
    <location>
        <begin position="39"/>
        <end position="58"/>
    </location>
</feature>
<feature type="compositionally biased region" description="Pro residues" evidence="1">
    <location>
        <begin position="1"/>
        <end position="11"/>
    </location>
</feature>
<reference evidence="2 3" key="1">
    <citation type="journal article" date="2020" name="Nat. Food">
        <title>A phased Vanilla planifolia genome enables genetic improvement of flavour and production.</title>
        <authorList>
            <person name="Hasing T."/>
            <person name="Tang H."/>
            <person name="Brym M."/>
            <person name="Khazi F."/>
            <person name="Huang T."/>
            <person name="Chambers A.H."/>
        </authorList>
    </citation>
    <scope>NUCLEOTIDE SEQUENCE [LARGE SCALE GENOMIC DNA]</scope>
    <source>
        <tissue evidence="2">Leaf</tissue>
    </source>
</reference>
<feature type="compositionally biased region" description="Basic residues" evidence="1">
    <location>
        <begin position="59"/>
        <end position="72"/>
    </location>
</feature>
<dbReference type="OrthoDB" id="1913135at2759"/>